<organism evidence="4 5">
    <name type="scientific">Pedobacter cryoconitis</name>
    <dbReference type="NCBI Taxonomy" id="188932"/>
    <lineage>
        <taxon>Bacteria</taxon>
        <taxon>Pseudomonadati</taxon>
        <taxon>Bacteroidota</taxon>
        <taxon>Sphingobacteriia</taxon>
        <taxon>Sphingobacteriales</taxon>
        <taxon>Sphingobacteriaceae</taxon>
        <taxon>Pedobacter</taxon>
    </lineage>
</organism>
<feature type="domain" description="PNPLA" evidence="3">
    <location>
        <begin position="16"/>
        <end position="266"/>
    </location>
</feature>
<dbReference type="RefSeq" id="WP_184625758.1">
    <property type="nucleotide sequence ID" value="NZ_JACHCC010000007.1"/>
</dbReference>
<dbReference type="Pfam" id="PF01734">
    <property type="entry name" value="Patatin"/>
    <property type="match status" value="1"/>
</dbReference>
<dbReference type="Proteomes" id="UP000521017">
    <property type="component" value="Unassembled WGS sequence"/>
</dbReference>
<keyword evidence="2" id="KW-1133">Transmembrane helix</keyword>
<reference evidence="4 5" key="1">
    <citation type="submission" date="2020-08" db="EMBL/GenBank/DDBJ databases">
        <title>Genomic Encyclopedia of Type Strains, Phase IV (KMG-V): Genome sequencing to study the core and pangenomes of soil and plant-associated prokaryotes.</title>
        <authorList>
            <person name="Whitman W."/>
        </authorList>
    </citation>
    <scope>NUCLEOTIDE SEQUENCE [LARGE SCALE GENOMIC DNA]</scope>
    <source>
        <strain evidence="4 5">M2T3</strain>
    </source>
</reference>
<feature type="transmembrane region" description="Helical" evidence="2">
    <location>
        <begin position="339"/>
        <end position="362"/>
    </location>
</feature>
<dbReference type="InterPro" id="IPR016035">
    <property type="entry name" value="Acyl_Trfase/lysoPLipase"/>
</dbReference>
<feature type="transmembrane region" description="Helical" evidence="2">
    <location>
        <begin position="397"/>
        <end position="414"/>
    </location>
</feature>
<dbReference type="AlphaFoldDB" id="A0A7X0MJ12"/>
<keyword evidence="1" id="KW-0443">Lipid metabolism</keyword>
<dbReference type="Gene3D" id="3.40.1090.10">
    <property type="entry name" value="Cytosolic phospholipase A2 catalytic domain"/>
    <property type="match status" value="2"/>
</dbReference>
<keyword evidence="2" id="KW-0472">Membrane</keyword>
<dbReference type="EMBL" id="JACHCC010000007">
    <property type="protein sequence ID" value="MBB6500704.1"/>
    <property type="molecule type" value="Genomic_DNA"/>
</dbReference>
<evidence type="ECO:0000313" key="5">
    <source>
        <dbReference type="Proteomes" id="UP000521017"/>
    </source>
</evidence>
<comment type="caution">
    <text evidence="4">The sequence shown here is derived from an EMBL/GenBank/DDBJ whole genome shotgun (WGS) entry which is preliminary data.</text>
</comment>
<dbReference type="SUPFAM" id="SSF52151">
    <property type="entry name" value="FabD/lysophospholipase-like"/>
    <property type="match status" value="1"/>
</dbReference>
<protein>
    <recommendedName>
        <fullName evidence="3">PNPLA domain-containing protein</fullName>
    </recommendedName>
</protein>
<dbReference type="GO" id="GO:0006629">
    <property type="term" value="P:lipid metabolic process"/>
    <property type="evidence" value="ECO:0007669"/>
    <property type="project" value="UniProtKB-KW"/>
</dbReference>
<evidence type="ECO:0000256" key="2">
    <source>
        <dbReference type="SAM" id="Phobius"/>
    </source>
</evidence>
<proteinExistence type="predicted"/>
<gene>
    <name evidence="4" type="ORF">HDF25_002863</name>
</gene>
<accession>A0A7X0MJ12</accession>
<name>A0A7X0MJ12_9SPHI</name>
<evidence type="ECO:0000313" key="4">
    <source>
        <dbReference type="EMBL" id="MBB6500704.1"/>
    </source>
</evidence>
<evidence type="ECO:0000256" key="1">
    <source>
        <dbReference type="ARBA" id="ARBA00023098"/>
    </source>
</evidence>
<evidence type="ECO:0000259" key="3">
    <source>
        <dbReference type="Pfam" id="PF01734"/>
    </source>
</evidence>
<sequence length="595" mass="67917">MEYSVLLPRKPEHIALSFSGGGFRAASYSLGCLSYMETVYIDGKKLTSLVHFISSASGGTITNLAYTASQRKGQTFKEFYTDINKHILHGTKLIDRVFRIMKSDREWKKTPGKSRNVINAFSIAYNELLFKEEVFGVYWKPVKSAVKEVCVNATEFENGMLFRFQNAGIPGNNFLRFKGDKSSHETLKNLKLADILSCSSCFPLGFEPFVFPNDFTHHGLNKNTLEAAIKEDPRFSPAKGEIVEAPPPRFVLMDGGIDDNQGIDSFIKAEERLQTRNIFGYDLYITCDVSSNYTTGYDFPEEDKKSWIGKPNLLQYLLIILLLTAIFITGVITKTCTGLSYALLGISTTLLLVSAYFYVLGFKTYQKVKKEEDTYSTMILGHISYFLRLRLSVLLQLIYSRASSLSYLASVVFLKKIRRVSYDRLFEKISERKIKADGTLLKKGEKDTLIQQIELKHWRQFSLLNAIYTLSPKNDFQRLADLKAEAWHKTNPTVLINGKKISLNELLKPSVALQETAQLATDMDTTLWFDKSHQAENKPAALIATGQFTTCYNLLRYAFRFDSNDPYWAAIQTQLAQDWWQFNQSPFWLYYSETL</sequence>
<feature type="transmembrane region" description="Helical" evidence="2">
    <location>
        <begin position="313"/>
        <end position="333"/>
    </location>
</feature>
<dbReference type="InterPro" id="IPR002641">
    <property type="entry name" value="PNPLA_dom"/>
</dbReference>
<keyword evidence="2" id="KW-0812">Transmembrane</keyword>